<keyword evidence="11 12" id="KW-0407">Ion channel</keyword>
<dbReference type="InterPro" id="IPR000990">
    <property type="entry name" value="Innexin"/>
</dbReference>
<dbReference type="PROSITE" id="PS51013">
    <property type="entry name" value="PANNEXIN"/>
    <property type="match status" value="1"/>
</dbReference>
<dbReference type="EMBL" id="KN549498">
    <property type="protein sequence ID" value="KHJ97188.1"/>
    <property type="molecule type" value="Genomic_DNA"/>
</dbReference>
<keyword evidence="4" id="KW-1003">Cell membrane</keyword>
<dbReference type="PANTHER" id="PTHR11893:SF18">
    <property type="entry name" value="INNEXIN UNC-7"/>
    <property type="match status" value="1"/>
</dbReference>
<keyword evidence="10 12" id="KW-0472">Membrane</keyword>
<dbReference type="AlphaFoldDB" id="A0A0B1TI36"/>
<dbReference type="GO" id="GO:0005886">
    <property type="term" value="C:plasma membrane"/>
    <property type="evidence" value="ECO:0007669"/>
    <property type="project" value="UniProtKB-SubCell"/>
</dbReference>
<evidence type="ECO:0000256" key="11">
    <source>
        <dbReference type="ARBA" id="ARBA00023303"/>
    </source>
</evidence>
<sequence length="437" mass="51171">MLQKKQANVKYLRKAQKLLDGSHQLRIDTHHVGAPGHGAGHGHKKEFGPAMILYYLASAFRALYPRLDDDFVDKLNYYYTTTILASFALLVSAKQYVGFPIQCWVPATFTDAMEQYTENYCWVQNTYWVPMQVYAKFDQVRSRPRVHIVERRTNLRINLQGLVQMACDARLMDSEVKTRTVYTMARHMQDEVQLMENLKPTIQLTNIDRSGHSRTCFTHMQIGANCGRHCGCYVTMLYIGIKILYSANVLLQFFLLNHLLGSNDLAYGFSLLKDLMHEIEWEQTGMFPRVTLCDFEACQFVNFQLADWSSHSFHFTVSERLFIFHNKRFQVRVLGNIHRHTVQCVLMINMFNEKIFLFLWFWFLTVGVITVFNTCYWILIMFIPSQGMSFVRKYLRVLADHPAKPIADDVTLRKFTNNFLRKDGSYFIMILFSFCQN</sequence>
<organism evidence="13 14">
    <name type="scientific">Oesophagostomum dentatum</name>
    <name type="common">Nodular worm</name>
    <dbReference type="NCBI Taxonomy" id="61180"/>
    <lineage>
        <taxon>Eukaryota</taxon>
        <taxon>Metazoa</taxon>
        <taxon>Ecdysozoa</taxon>
        <taxon>Nematoda</taxon>
        <taxon>Chromadorea</taxon>
        <taxon>Rhabditida</taxon>
        <taxon>Rhabditina</taxon>
        <taxon>Rhabditomorpha</taxon>
        <taxon>Strongyloidea</taxon>
        <taxon>Strongylidae</taxon>
        <taxon>Oesophagostomum</taxon>
    </lineage>
</organism>
<keyword evidence="3 12" id="KW-0813">Transport</keyword>
<keyword evidence="7" id="KW-0965">Cell junction</keyword>
<evidence type="ECO:0000256" key="2">
    <source>
        <dbReference type="ARBA" id="ARBA00004651"/>
    </source>
</evidence>
<dbReference type="Pfam" id="PF00876">
    <property type="entry name" value="Innexin"/>
    <property type="match status" value="3"/>
</dbReference>
<evidence type="ECO:0000256" key="12">
    <source>
        <dbReference type="RuleBase" id="RU010713"/>
    </source>
</evidence>
<evidence type="ECO:0000256" key="5">
    <source>
        <dbReference type="ARBA" id="ARBA00022692"/>
    </source>
</evidence>
<dbReference type="GO" id="GO:0034220">
    <property type="term" value="P:monoatomic ion transmembrane transport"/>
    <property type="evidence" value="ECO:0007669"/>
    <property type="project" value="UniProtKB-KW"/>
</dbReference>
<dbReference type="Proteomes" id="UP000053660">
    <property type="component" value="Unassembled WGS sequence"/>
</dbReference>
<comment type="function">
    <text evidence="12">Structural component of the gap junctions.</text>
</comment>
<evidence type="ECO:0000313" key="13">
    <source>
        <dbReference type="EMBL" id="KHJ97188.1"/>
    </source>
</evidence>
<proteinExistence type="inferred from homology"/>
<keyword evidence="6" id="KW-0303">Gap junction</keyword>
<dbReference type="PANTHER" id="PTHR11893">
    <property type="entry name" value="INNEXIN"/>
    <property type="match status" value="1"/>
</dbReference>
<evidence type="ECO:0000256" key="8">
    <source>
        <dbReference type="ARBA" id="ARBA00022989"/>
    </source>
</evidence>
<comment type="subcellular location">
    <subcellularLocation>
        <location evidence="1">Cell junction</location>
        <location evidence="1">Gap junction</location>
    </subcellularLocation>
    <subcellularLocation>
        <location evidence="2 12">Cell membrane</location>
        <topology evidence="2 12">Multi-pass membrane protein</topology>
    </subcellularLocation>
</comment>
<comment type="caution">
    <text evidence="12">Lacks conserved residue(s) required for the propagation of feature annotation.</text>
</comment>
<evidence type="ECO:0000256" key="1">
    <source>
        <dbReference type="ARBA" id="ARBA00004610"/>
    </source>
</evidence>
<evidence type="ECO:0000256" key="3">
    <source>
        <dbReference type="ARBA" id="ARBA00022448"/>
    </source>
</evidence>
<evidence type="ECO:0000256" key="6">
    <source>
        <dbReference type="ARBA" id="ARBA00022868"/>
    </source>
</evidence>
<dbReference type="GO" id="GO:0005243">
    <property type="term" value="F:gap junction channel activity"/>
    <property type="evidence" value="ECO:0007669"/>
    <property type="project" value="TreeGrafter"/>
</dbReference>
<accession>A0A0B1TI36</accession>
<gene>
    <name evidence="12" type="primary">inx</name>
    <name evidence="13" type="ORF">OESDEN_02834</name>
</gene>
<feature type="transmembrane region" description="Helical" evidence="12">
    <location>
        <begin position="355"/>
        <end position="383"/>
    </location>
</feature>
<name>A0A0B1TI36_OESDE</name>
<keyword evidence="14" id="KW-1185">Reference proteome</keyword>
<evidence type="ECO:0000256" key="7">
    <source>
        <dbReference type="ARBA" id="ARBA00022949"/>
    </source>
</evidence>
<evidence type="ECO:0000256" key="10">
    <source>
        <dbReference type="ARBA" id="ARBA00023136"/>
    </source>
</evidence>
<comment type="similarity">
    <text evidence="12">Belongs to the pannexin family.</text>
</comment>
<evidence type="ECO:0000256" key="4">
    <source>
        <dbReference type="ARBA" id="ARBA00022475"/>
    </source>
</evidence>
<keyword evidence="5 12" id="KW-0812">Transmembrane</keyword>
<dbReference type="PRINTS" id="PR01262">
    <property type="entry name" value="INNEXIN"/>
</dbReference>
<dbReference type="OrthoDB" id="5867527at2759"/>
<reference evidence="13 14" key="1">
    <citation type="submission" date="2014-03" db="EMBL/GenBank/DDBJ databases">
        <title>Draft genome of the hookworm Oesophagostomum dentatum.</title>
        <authorList>
            <person name="Mitreva M."/>
        </authorList>
    </citation>
    <scope>NUCLEOTIDE SEQUENCE [LARGE SCALE GENOMIC DNA]</scope>
    <source>
        <strain evidence="13 14">OD-Hann</strain>
    </source>
</reference>
<keyword evidence="9 12" id="KW-0406">Ion transport</keyword>
<protein>
    <recommendedName>
        <fullName evidence="12">Innexin</fullName>
    </recommendedName>
</protein>
<dbReference type="GO" id="GO:0005921">
    <property type="term" value="C:gap junction"/>
    <property type="evidence" value="ECO:0007669"/>
    <property type="project" value="UniProtKB-SubCell"/>
</dbReference>
<evidence type="ECO:0000313" key="14">
    <source>
        <dbReference type="Proteomes" id="UP000053660"/>
    </source>
</evidence>
<feature type="transmembrane region" description="Helical" evidence="12">
    <location>
        <begin position="230"/>
        <end position="255"/>
    </location>
</feature>
<evidence type="ECO:0000256" key="9">
    <source>
        <dbReference type="ARBA" id="ARBA00023065"/>
    </source>
</evidence>
<keyword evidence="8 12" id="KW-1133">Transmembrane helix</keyword>